<evidence type="ECO:0000259" key="7">
    <source>
        <dbReference type="Pfam" id="PF06271"/>
    </source>
</evidence>
<evidence type="ECO:0000256" key="6">
    <source>
        <dbReference type="SAM" id="Phobius"/>
    </source>
</evidence>
<dbReference type="PANTHER" id="PTHR36115:SF4">
    <property type="entry name" value="MEMBRANE PROTEIN"/>
    <property type="match status" value="1"/>
</dbReference>
<keyword evidence="5 6" id="KW-0472">Membrane</keyword>
<sequence>MKKNLQNYSYAGFWIRVGAAFIDTALLLFITIPLTIYFYGIGAYTGTEINTSFVLGKADILINYILPFIAVILFWHYKAGTPGKMILGLKVVHANTGENLSVGRSIGRYLAYIPAMLPLLLGLIWVGWDKKKQGWHDKLAKTVVIKRNKNTKEVSFE</sequence>
<gene>
    <name evidence="8" type="ORF">HELGO_WM2603</name>
</gene>
<dbReference type="EMBL" id="CACVAW010000010">
    <property type="protein sequence ID" value="CAA6802915.1"/>
    <property type="molecule type" value="Genomic_DNA"/>
</dbReference>
<dbReference type="PANTHER" id="PTHR36115">
    <property type="entry name" value="PROLINE-RICH ANTIGEN HOMOLOG-RELATED"/>
    <property type="match status" value="1"/>
</dbReference>
<evidence type="ECO:0000256" key="4">
    <source>
        <dbReference type="ARBA" id="ARBA00022989"/>
    </source>
</evidence>
<feature type="transmembrane region" description="Helical" evidence="6">
    <location>
        <begin position="109"/>
        <end position="128"/>
    </location>
</feature>
<evidence type="ECO:0000256" key="3">
    <source>
        <dbReference type="ARBA" id="ARBA00022692"/>
    </source>
</evidence>
<keyword evidence="4 6" id="KW-1133">Transmembrane helix</keyword>
<dbReference type="GO" id="GO:0005886">
    <property type="term" value="C:plasma membrane"/>
    <property type="evidence" value="ECO:0007669"/>
    <property type="project" value="UniProtKB-SubCell"/>
</dbReference>
<dbReference type="InterPro" id="IPR010432">
    <property type="entry name" value="RDD"/>
</dbReference>
<keyword evidence="3 6" id="KW-0812">Transmembrane</keyword>
<keyword evidence="2" id="KW-1003">Cell membrane</keyword>
<protein>
    <recommendedName>
        <fullName evidence="7">RDD domain-containing protein</fullName>
    </recommendedName>
</protein>
<evidence type="ECO:0000256" key="5">
    <source>
        <dbReference type="ARBA" id="ARBA00023136"/>
    </source>
</evidence>
<reference evidence="8" key="1">
    <citation type="submission" date="2020-01" db="EMBL/GenBank/DDBJ databases">
        <authorList>
            <person name="Meier V. D."/>
            <person name="Meier V D."/>
        </authorList>
    </citation>
    <scope>NUCLEOTIDE SEQUENCE</scope>
    <source>
        <strain evidence="8">HLG_WM_MAG_12</strain>
    </source>
</reference>
<dbReference type="AlphaFoldDB" id="A0A6S6SJ06"/>
<evidence type="ECO:0000313" key="8">
    <source>
        <dbReference type="EMBL" id="CAA6802915.1"/>
    </source>
</evidence>
<evidence type="ECO:0000256" key="2">
    <source>
        <dbReference type="ARBA" id="ARBA00022475"/>
    </source>
</evidence>
<evidence type="ECO:0000256" key="1">
    <source>
        <dbReference type="ARBA" id="ARBA00004651"/>
    </source>
</evidence>
<proteinExistence type="predicted"/>
<comment type="subcellular location">
    <subcellularLocation>
        <location evidence="1">Cell membrane</location>
        <topology evidence="1">Multi-pass membrane protein</topology>
    </subcellularLocation>
</comment>
<feature type="transmembrane region" description="Helical" evidence="6">
    <location>
        <begin position="60"/>
        <end position="77"/>
    </location>
</feature>
<feature type="transmembrane region" description="Helical" evidence="6">
    <location>
        <begin position="13"/>
        <end position="39"/>
    </location>
</feature>
<dbReference type="InterPro" id="IPR051791">
    <property type="entry name" value="Pra-immunoreactive"/>
</dbReference>
<organism evidence="8">
    <name type="scientific">uncultured Campylobacterales bacterium</name>
    <dbReference type="NCBI Taxonomy" id="352960"/>
    <lineage>
        <taxon>Bacteria</taxon>
        <taxon>Pseudomonadati</taxon>
        <taxon>Campylobacterota</taxon>
        <taxon>Epsilonproteobacteria</taxon>
        <taxon>Campylobacterales</taxon>
        <taxon>environmental samples</taxon>
    </lineage>
</organism>
<name>A0A6S6SJ06_9BACT</name>
<dbReference type="Pfam" id="PF06271">
    <property type="entry name" value="RDD"/>
    <property type="match status" value="1"/>
</dbReference>
<feature type="domain" description="RDD" evidence="7">
    <location>
        <begin position="10"/>
        <end position="141"/>
    </location>
</feature>
<accession>A0A6S6SJ06</accession>